<gene>
    <name evidence="1" type="ORF">CDV36_008958</name>
</gene>
<dbReference type="AlphaFoldDB" id="A0A3M2S2F4"/>
<dbReference type="EMBL" id="NKUJ01000168">
    <property type="protein sequence ID" value="RMJ11415.1"/>
    <property type="molecule type" value="Genomic_DNA"/>
</dbReference>
<name>A0A3M2S2F4_9HYPO</name>
<reference evidence="1 2" key="1">
    <citation type="submission" date="2017-06" db="EMBL/GenBank/DDBJ databases">
        <title>Comparative genomic analysis of Ambrosia Fusariam Clade fungi.</title>
        <authorList>
            <person name="Stajich J.E."/>
            <person name="Carrillo J."/>
            <person name="Kijimoto T."/>
            <person name="Eskalen A."/>
            <person name="O'Donnell K."/>
            <person name="Kasson M."/>
        </authorList>
    </citation>
    <scope>NUCLEOTIDE SEQUENCE [LARGE SCALE GENOMIC DNA]</scope>
    <source>
        <strain evidence="1">UCR3666</strain>
    </source>
</reference>
<evidence type="ECO:0000313" key="2">
    <source>
        <dbReference type="Proteomes" id="UP000277212"/>
    </source>
</evidence>
<organism evidence="1 2">
    <name type="scientific">Fusarium kuroshium</name>
    <dbReference type="NCBI Taxonomy" id="2010991"/>
    <lineage>
        <taxon>Eukaryota</taxon>
        <taxon>Fungi</taxon>
        <taxon>Dikarya</taxon>
        <taxon>Ascomycota</taxon>
        <taxon>Pezizomycotina</taxon>
        <taxon>Sordariomycetes</taxon>
        <taxon>Hypocreomycetidae</taxon>
        <taxon>Hypocreales</taxon>
        <taxon>Nectriaceae</taxon>
        <taxon>Fusarium</taxon>
        <taxon>Fusarium solani species complex</taxon>
    </lineage>
</organism>
<keyword evidence="2" id="KW-1185">Reference proteome</keyword>
<evidence type="ECO:0000313" key="1">
    <source>
        <dbReference type="EMBL" id="RMJ11415.1"/>
    </source>
</evidence>
<proteinExistence type="predicted"/>
<accession>A0A3M2S2F4</accession>
<protein>
    <submittedName>
        <fullName evidence="1">Uncharacterized protein</fullName>
    </submittedName>
</protein>
<comment type="caution">
    <text evidence="1">The sequence shown here is derived from an EMBL/GenBank/DDBJ whole genome shotgun (WGS) entry which is preliminary data.</text>
</comment>
<sequence length="126" mass="14268">MKERLEEREASLKYLIEMERTTGLIPKIVPNTDMDPEKGLFPRDPYIEGAANDVARKYVRFTPPTKVLEGGLGVQESDASYKGPSDEEAVVRLPEHVRGARQHRAAIDKRNATKKGMLESKYQAKR</sequence>
<dbReference type="Proteomes" id="UP000277212">
    <property type="component" value="Unassembled WGS sequence"/>
</dbReference>